<sequence length="50" mass="5781">MDLKNSKINKICHFANHPYLCKGLNKCIFTLVSTPSTETRKNNKPLYLNQ</sequence>
<organism evidence="1">
    <name type="scientific">hydrothermal vent metagenome</name>
    <dbReference type="NCBI Taxonomy" id="652676"/>
    <lineage>
        <taxon>unclassified sequences</taxon>
        <taxon>metagenomes</taxon>
        <taxon>ecological metagenomes</taxon>
    </lineage>
</organism>
<gene>
    <name evidence="1" type="ORF">MNB_SUP05-SYMBIONT-5-134</name>
</gene>
<protein>
    <submittedName>
        <fullName evidence="1">Uncharacterized protein</fullName>
    </submittedName>
</protein>
<dbReference type="EMBL" id="FPHZ01000179">
    <property type="protein sequence ID" value="SFV88792.1"/>
    <property type="molecule type" value="Genomic_DNA"/>
</dbReference>
<reference evidence="1" key="1">
    <citation type="submission" date="2016-10" db="EMBL/GenBank/DDBJ databases">
        <authorList>
            <person name="de Groot N.N."/>
        </authorList>
    </citation>
    <scope>NUCLEOTIDE SEQUENCE</scope>
</reference>
<dbReference type="AlphaFoldDB" id="A0A1W1E4A3"/>
<proteinExistence type="predicted"/>
<evidence type="ECO:0000313" key="1">
    <source>
        <dbReference type="EMBL" id="SFV88792.1"/>
    </source>
</evidence>
<accession>A0A1W1E4A3</accession>
<name>A0A1W1E4A3_9ZZZZ</name>